<evidence type="ECO:0000256" key="1">
    <source>
        <dbReference type="ARBA" id="ARBA00022801"/>
    </source>
</evidence>
<dbReference type="InterPro" id="IPR038718">
    <property type="entry name" value="SNF2-like_sf"/>
</dbReference>
<feature type="domain" description="Helicase ATP-binding" evidence="2">
    <location>
        <begin position="211"/>
        <end position="369"/>
    </location>
</feature>
<keyword evidence="4" id="KW-0347">Helicase</keyword>
<gene>
    <name evidence="4" type="ORF">ACFQU0_08625</name>
</gene>
<evidence type="ECO:0000313" key="5">
    <source>
        <dbReference type="Proteomes" id="UP001596457"/>
    </source>
</evidence>
<feature type="domain" description="Helicase C-terminal" evidence="3">
    <location>
        <begin position="480"/>
        <end position="634"/>
    </location>
</feature>
<dbReference type="SMART" id="SM00487">
    <property type="entry name" value="DEXDc"/>
    <property type="match status" value="1"/>
</dbReference>
<protein>
    <submittedName>
        <fullName evidence="4">DEAD/DEAH box helicase</fullName>
        <ecNumber evidence="4">3.6.4.-</ecNumber>
    </submittedName>
</protein>
<dbReference type="InterPro" id="IPR014001">
    <property type="entry name" value="Helicase_ATP-bd"/>
</dbReference>
<keyword evidence="5" id="KW-1185">Reference proteome</keyword>
<dbReference type="SMART" id="SM00490">
    <property type="entry name" value="HELICc"/>
    <property type="match status" value="1"/>
</dbReference>
<dbReference type="PROSITE" id="PS51192">
    <property type="entry name" value="HELICASE_ATP_BIND_1"/>
    <property type="match status" value="1"/>
</dbReference>
<dbReference type="PROSITE" id="PS51194">
    <property type="entry name" value="HELICASE_CTER"/>
    <property type="match status" value="1"/>
</dbReference>
<dbReference type="CDD" id="cd18793">
    <property type="entry name" value="SF2_C_SNF"/>
    <property type="match status" value="1"/>
</dbReference>
<dbReference type="Gene3D" id="3.40.50.300">
    <property type="entry name" value="P-loop containing nucleotide triphosphate hydrolases"/>
    <property type="match status" value="1"/>
</dbReference>
<dbReference type="Pfam" id="PF00176">
    <property type="entry name" value="SNF2-rel_dom"/>
    <property type="match status" value="1"/>
</dbReference>
<sequence>MLTILQRLKCSLHPNRNEAEMHQAEWVIDEGRLKIKDRSGGQFFPSAMQVYSAVFSSLTEIEGRTLDCLLPDACPNLSFSRFPAEPAVWIKNTNPSSIVVTTGVSTDLGYCDVPDGADQVISGGKWYPVNLEALQAAKVWIAGLGVTEGNPISFGQLIALRSAHDVPAKLIDDSLLVASDIATSAGKAFCDVPGLNAELYPYQKDGVAFLRLIAQQEIGCVLADEMGLGKTLQVIGLLQSEHNRCSVPSLVIAPATIVENWRRELAQFSPLLKVHVHAGAGRAGIAERLSPFDVVITSFDTAIRDEPLLSSIEWNLLVLDEAQAIKNPDAQRTQAVKRIPRRVSLAVTGTPVENRLDDLWSLADFALPGLLGSVSEFRASFSDDINDASRLGPIVSPILLRRKVADVAKDLPPKIEIPQPIKMTEGLAEAYEALRRQTLEEYGPAAAMVATSRLRMFCTHPYLIDNGSGDPSVDMPKYARLLELLAEIFESNEKALVFTTYQGMADLLMRDIPQRWPKGFFRFIDGRVPVATRQPTVDQFYDFKGFGALFLNPKAAGAGLNITAANHVIHFNPEWNPALTDQASGRAYRRKQLLPVTIHYLYFVDSVEEVMLDRAQFKRGLAGEAVIGHEGEIDPSIIVRALQISPLSKFQEHGK</sequence>
<dbReference type="EMBL" id="JBHTBZ010000017">
    <property type="protein sequence ID" value="MFC7460491.1"/>
    <property type="molecule type" value="Genomic_DNA"/>
</dbReference>
<keyword evidence="1 4" id="KW-0378">Hydrolase</keyword>
<organism evidence="4 5">
    <name type="scientific">Hydrogenophaga defluvii</name>
    <dbReference type="NCBI Taxonomy" id="249410"/>
    <lineage>
        <taxon>Bacteria</taxon>
        <taxon>Pseudomonadati</taxon>
        <taxon>Pseudomonadota</taxon>
        <taxon>Betaproteobacteria</taxon>
        <taxon>Burkholderiales</taxon>
        <taxon>Comamonadaceae</taxon>
        <taxon>Hydrogenophaga</taxon>
    </lineage>
</organism>
<reference evidence="5" key="1">
    <citation type="journal article" date="2019" name="Int. J. Syst. Evol. Microbiol.">
        <title>The Global Catalogue of Microorganisms (GCM) 10K type strain sequencing project: providing services to taxonomists for standard genome sequencing and annotation.</title>
        <authorList>
            <consortium name="The Broad Institute Genomics Platform"/>
            <consortium name="The Broad Institute Genome Sequencing Center for Infectious Disease"/>
            <person name="Wu L."/>
            <person name="Ma J."/>
        </authorList>
    </citation>
    <scope>NUCLEOTIDE SEQUENCE [LARGE SCALE GENOMIC DNA]</scope>
    <source>
        <strain evidence="5">CCUG 53903</strain>
    </source>
</reference>
<dbReference type="Proteomes" id="UP001596457">
    <property type="component" value="Unassembled WGS sequence"/>
</dbReference>
<evidence type="ECO:0000259" key="3">
    <source>
        <dbReference type="PROSITE" id="PS51194"/>
    </source>
</evidence>
<evidence type="ECO:0000259" key="2">
    <source>
        <dbReference type="PROSITE" id="PS51192"/>
    </source>
</evidence>
<dbReference type="PANTHER" id="PTHR10799">
    <property type="entry name" value="SNF2/RAD54 HELICASE FAMILY"/>
    <property type="match status" value="1"/>
</dbReference>
<dbReference type="SUPFAM" id="SSF52540">
    <property type="entry name" value="P-loop containing nucleoside triphosphate hydrolases"/>
    <property type="match status" value="2"/>
</dbReference>
<keyword evidence="4" id="KW-0547">Nucleotide-binding</keyword>
<evidence type="ECO:0000313" key="4">
    <source>
        <dbReference type="EMBL" id="MFC7460491.1"/>
    </source>
</evidence>
<dbReference type="GO" id="GO:0016787">
    <property type="term" value="F:hydrolase activity"/>
    <property type="evidence" value="ECO:0007669"/>
    <property type="project" value="UniProtKB-KW"/>
</dbReference>
<dbReference type="GO" id="GO:0004386">
    <property type="term" value="F:helicase activity"/>
    <property type="evidence" value="ECO:0007669"/>
    <property type="project" value="UniProtKB-KW"/>
</dbReference>
<dbReference type="InterPro" id="IPR001650">
    <property type="entry name" value="Helicase_C-like"/>
</dbReference>
<comment type="caution">
    <text evidence="4">The sequence shown here is derived from an EMBL/GenBank/DDBJ whole genome shotgun (WGS) entry which is preliminary data.</text>
</comment>
<dbReference type="Gene3D" id="3.40.50.10810">
    <property type="entry name" value="Tandem AAA-ATPase domain"/>
    <property type="match status" value="1"/>
</dbReference>
<name>A0ABW2SAN5_9BURK</name>
<proteinExistence type="predicted"/>
<accession>A0ABW2SAN5</accession>
<keyword evidence="4" id="KW-0067">ATP-binding</keyword>
<dbReference type="InterPro" id="IPR049730">
    <property type="entry name" value="SNF2/RAD54-like_C"/>
</dbReference>
<dbReference type="Pfam" id="PF00271">
    <property type="entry name" value="Helicase_C"/>
    <property type="match status" value="1"/>
</dbReference>
<dbReference type="InterPro" id="IPR000330">
    <property type="entry name" value="SNF2_N"/>
</dbReference>
<dbReference type="EC" id="3.6.4.-" evidence="4"/>
<dbReference type="InterPro" id="IPR027417">
    <property type="entry name" value="P-loop_NTPase"/>
</dbReference>